<dbReference type="InterPro" id="IPR012910">
    <property type="entry name" value="Plug_dom"/>
</dbReference>
<accession>A0A4V1M1K5</accession>
<evidence type="ECO:0000256" key="9">
    <source>
        <dbReference type="ARBA" id="ARBA00023237"/>
    </source>
</evidence>
<name>A0A4V1M1K5_9BACT</name>
<sequence>MQNKICISSVVASLLIATNLQANSSKISDVTVYSATKTEQSIKDVTSSVNVITKEEIQEKNFTTVNQALNSLSGVSIVSNGGLGSSSSTFLRGLSTKRVLVLIDGVTYKDPANSSGASFQHLMINDIERIEVIKGAQSGIWGADASAGVINIITSKAKEGFSGNVNLEYGSYDTKKASTVLSYGAKKYDIRLSADKTKTTGFTSKLPYGKDRDDFENDAYDNTTVNLTSNYYITENSKISFGIKNINFLSEYDTSSADDSNMRSNGETTLYNLGYSHKIKNHELKVKYELSKFNRVEEGTVGSAWGENVLEFNGENQNIEISDEFTYMSNSFLLMGAGIKKDDVDYVLTDNSTNQRDSENKYIYLTNSNKFDNLILTQSLRYDKFDNYENKTTGKLGVKYYFTKDLSTFANYGTAYNVPNIIDELNPWGTTNTNLKPEKTKGFDLGITYKNLTLTYFETKVEDLITWDSITSKNENIGGESKFKGLELEYSNEVLNDTFITFNYTIQSAKDDEDKDLERRAKQLYKLSLDYHGLDKIHFNVNAQYIGDRVINDWTDGRVQTGNYAVVNGVINYEMNDNTRLYLKLDNIFDEDYNTVYGYATAGRSAYVGLRYNF</sequence>
<dbReference type="OrthoDB" id="9763670at2"/>
<evidence type="ECO:0000256" key="6">
    <source>
        <dbReference type="ARBA" id="ARBA00023077"/>
    </source>
</evidence>
<dbReference type="RefSeq" id="WP_129060307.1">
    <property type="nucleotide sequence ID" value="NZ_NXIE01000001.1"/>
</dbReference>
<dbReference type="GO" id="GO:0015344">
    <property type="term" value="F:siderophore uptake transmembrane transporter activity"/>
    <property type="evidence" value="ECO:0007669"/>
    <property type="project" value="TreeGrafter"/>
</dbReference>
<evidence type="ECO:0000259" key="14">
    <source>
        <dbReference type="Pfam" id="PF07715"/>
    </source>
</evidence>
<gene>
    <name evidence="15" type="ORF">CP965_01745</name>
</gene>
<dbReference type="InterPro" id="IPR036942">
    <property type="entry name" value="Beta-barrel_TonB_sf"/>
</dbReference>
<evidence type="ECO:0000256" key="7">
    <source>
        <dbReference type="ARBA" id="ARBA00023136"/>
    </source>
</evidence>
<evidence type="ECO:0000313" key="16">
    <source>
        <dbReference type="Proteomes" id="UP000289718"/>
    </source>
</evidence>
<organism evidence="15 16">
    <name type="scientific">Halarcobacter mediterraneus</name>
    <dbReference type="NCBI Taxonomy" id="2023153"/>
    <lineage>
        <taxon>Bacteria</taxon>
        <taxon>Pseudomonadati</taxon>
        <taxon>Campylobacterota</taxon>
        <taxon>Epsilonproteobacteria</taxon>
        <taxon>Campylobacterales</taxon>
        <taxon>Arcobacteraceae</taxon>
        <taxon>Halarcobacter</taxon>
    </lineage>
</organism>
<comment type="similarity">
    <text evidence="10 11">Belongs to the TonB-dependent receptor family.</text>
</comment>
<dbReference type="PROSITE" id="PS52016">
    <property type="entry name" value="TONB_DEPENDENT_REC_3"/>
    <property type="match status" value="1"/>
</dbReference>
<reference evidence="15 16" key="1">
    <citation type="submission" date="2017-09" db="EMBL/GenBank/DDBJ databases">
        <title>Genomics of the genus Arcobacter.</title>
        <authorList>
            <person name="Perez-Cataluna A."/>
            <person name="Figueras M.J."/>
            <person name="Salas-Masso N."/>
        </authorList>
    </citation>
    <scope>NUCLEOTIDE SEQUENCE [LARGE SCALE GENOMIC DNA]</scope>
    <source>
        <strain evidence="15 16">F156-34</strain>
    </source>
</reference>
<evidence type="ECO:0000256" key="10">
    <source>
        <dbReference type="PROSITE-ProRule" id="PRU01360"/>
    </source>
</evidence>
<feature type="domain" description="TonB-dependent receptor-like beta-barrel" evidence="13">
    <location>
        <begin position="208"/>
        <end position="588"/>
    </location>
</feature>
<dbReference type="Pfam" id="PF07715">
    <property type="entry name" value="Plug"/>
    <property type="match status" value="1"/>
</dbReference>
<dbReference type="Gene3D" id="2.40.170.20">
    <property type="entry name" value="TonB-dependent receptor, beta-barrel domain"/>
    <property type="match status" value="1"/>
</dbReference>
<dbReference type="CDD" id="cd01347">
    <property type="entry name" value="ligand_gated_channel"/>
    <property type="match status" value="1"/>
</dbReference>
<evidence type="ECO:0000259" key="13">
    <source>
        <dbReference type="Pfam" id="PF00593"/>
    </source>
</evidence>
<evidence type="ECO:0000256" key="12">
    <source>
        <dbReference type="SAM" id="SignalP"/>
    </source>
</evidence>
<proteinExistence type="inferred from homology"/>
<evidence type="ECO:0000256" key="3">
    <source>
        <dbReference type="ARBA" id="ARBA00022452"/>
    </source>
</evidence>
<protein>
    <submittedName>
        <fullName evidence="15">TonB-dependent receptor</fullName>
    </submittedName>
</protein>
<dbReference type="PROSITE" id="PS01156">
    <property type="entry name" value="TONB_DEPENDENT_REC_2"/>
    <property type="match status" value="1"/>
</dbReference>
<dbReference type="Pfam" id="PF00593">
    <property type="entry name" value="TonB_dep_Rec_b-barrel"/>
    <property type="match status" value="1"/>
</dbReference>
<evidence type="ECO:0000256" key="1">
    <source>
        <dbReference type="ARBA" id="ARBA00004571"/>
    </source>
</evidence>
<keyword evidence="6 11" id="KW-0798">TonB box</keyword>
<dbReference type="InterPro" id="IPR037066">
    <property type="entry name" value="Plug_dom_sf"/>
</dbReference>
<comment type="subcellular location">
    <subcellularLocation>
        <location evidence="1 10">Cell outer membrane</location>
        <topology evidence="1 10">Multi-pass membrane protein</topology>
    </subcellularLocation>
</comment>
<keyword evidence="3 10" id="KW-1134">Transmembrane beta strand</keyword>
<feature type="domain" description="TonB-dependent receptor plug" evidence="14">
    <location>
        <begin position="42"/>
        <end position="149"/>
    </location>
</feature>
<dbReference type="SUPFAM" id="SSF56935">
    <property type="entry name" value="Porins"/>
    <property type="match status" value="1"/>
</dbReference>
<evidence type="ECO:0000256" key="11">
    <source>
        <dbReference type="RuleBase" id="RU003357"/>
    </source>
</evidence>
<dbReference type="PANTHER" id="PTHR30069">
    <property type="entry name" value="TONB-DEPENDENT OUTER MEMBRANE RECEPTOR"/>
    <property type="match status" value="1"/>
</dbReference>
<dbReference type="PANTHER" id="PTHR30069:SF29">
    <property type="entry name" value="HEMOGLOBIN AND HEMOGLOBIN-HAPTOGLOBIN-BINDING PROTEIN 1-RELATED"/>
    <property type="match status" value="1"/>
</dbReference>
<keyword evidence="4 10" id="KW-0812">Transmembrane</keyword>
<keyword evidence="9 10" id="KW-0998">Cell outer membrane</keyword>
<dbReference type="Proteomes" id="UP000289718">
    <property type="component" value="Unassembled WGS sequence"/>
</dbReference>
<evidence type="ECO:0000256" key="5">
    <source>
        <dbReference type="ARBA" id="ARBA00022729"/>
    </source>
</evidence>
<dbReference type="InterPro" id="IPR010917">
    <property type="entry name" value="TonB_rcpt_CS"/>
</dbReference>
<keyword evidence="5 12" id="KW-0732">Signal</keyword>
<dbReference type="EMBL" id="NXIE01000001">
    <property type="protein sequence ID" value="RXK14196.1"/>
    <property type="molecule type" value="Genomic_DNA"/>
</dbReference>
<evidence type="ECO:0000256" key="4">
    <source>
        <dbReference type="ARBA" id="ARBA00022692"/>
    </source>
</evidence>
<comment type="caution">
    <text evidence="15">The sequence shown here is derived from an EMBL/GenBank/DDBJ whole genome shotgun (WGS) entry which is preliminary data.</text>
</comment>
<evidence type="ECO:0000256" key="8">
    <source>
        <dbReference type="ARBA" id="ARBA00023170"/>
    </source>
</evidence>
<dbReference type="InterPro" id="IPR000531">
    <property type="entry name" value="Beta-barrel_TonB"/>
</dbReference>
<evidence type="ECO:0000256" key="2">
    <source>
        <dbReference type="ARBA" id="ARBA00022448"/>
    </source>
</evidence>
<dbReference type="AlphaFoldDB" id="A0A4V1M1K5"/>
<dbReference type="Gene3D" id="2.170.130.10">
    <property type="entry name" value="TonB-dependent receptor, plug domain"/>
    <property type="match status" value="1"/>
</dbReference>
<keyword evidence="16" id="KW-1185">Reference proteome</keyword>
<dbReference type="InterPro" id="IPR039426">
    <property type="entry name" value="TonB-dep_rcpt-like"/>
</dbReference>
<dbReference type="GO" id="GO:0009279">
    <property type="term" value="C:cell outer membrane"/>
    <property type="evidence" value="ECO:0007669"/>
    <property type="project" value="UniProtKB-SubCell"/>
</dbReference>
<feature type="signal peptide" evidence="12">
    <location>
        <begin position="1"/>
        <end position="22"/>
    </location>
</feature>
<evidence type="ECO:0000313" key="15">
    <source>
        <dbReference type="EMBL" id="RXK14196.1"/>
    </source>
</evidence>
<keyword evidence="7 10" id="KW-0472">Membrane</keyword>
<dbReference type="GO" id="GO:0044718">
    <property type="term" value="P:siderophore transmembrane transport"/>
    <property type="evidence" value="ECO:0007669"/>
    <property type="project" value="TreeGrafter"/>
</dbReference>
<keyword evidence="8 15" id="KW-0675">Receptor</keyword>
<keyword evidence="2 10" id="KW-0813">Transport</keyword>
<feature type="chain" id="PRO_5020368093" evidence="12">
    <location>
        <begin position="23"/>
        <end position="614"/>
    </location>
</feature>